<dbReference type="OrthoDB" id="6288734at2759"/>
<dbReference type="NCBIfam" id="TIGR00042">
    <property type="entry name" value="RdgB/HAM1 family non-canonical purine NTP pyrophosphatase"/>
    <property type="match status" value="1"/>
</dbReference>
<comment type="function">
    <text evidence="13">Pyrophosphatase that hydrolyzes non-canonical purine nucleotides such as inosine triphosphate (ITP), deoxyinosine triphosphate (dITP) or xanthosine 5'-triphosphate (XTP) to their respective monophosphate derivatives. The enzyme does not distinguish between the deoxy- and ribose forms. Probably excludes non-canonical purines from RNA and DNA precursor pools, thus preventing their incorporation into RNA and DNA and avoiding chromosomal lesions.</text>
</comment>
<comment type="function">
    <text evidence="9">Pyrophosphatase that hydrolyzes the non-canonical purine nucleotides inosine triphosphate (ITP), deoxyinosine triphosphate (dITP) as well as 2'-deoxy-N-6-hydroxylaminopurine triphosphate (dHAPTP) and xanthosine 5'-triphosphate (XTP) to their respective monophosphate derivatives. The enzyme does not distinguish between the deoxy- and ribose forms. Probably excludes non-canonical purines from RNA and DNA precursor pools, thus preventing their incorporation into RNA and DNA and avoiding chromosomal lesions.</text>
</comment>
<feature type="binding site" evidence="13">
    <location>
        <position position="38"/>
    </location>
    <ligand>
        <name>Mg(2+)</name>
        <dbReference type="ChEBI" id="CHEBI:18420"/>
    </ligand>
</feature>
<dbReference type="InterPro" id="IPR029001">
    <property type="entry name" value="ITPase-like_fam"/>
</dbReference>
<feature type="binding site" evidence="13">
    <location>
        <begin position="66"/>
        <end position="67"/>
    </location>
    <ligand>
        <name>ITP</name>
        <dbReference type="ChEBI" id="CHEBI:61402"/>
    </ligand>
</feature>
<keyword evidence="5 13" id="KW-0547">Nucleotide-binding</keyword>
<evidence type="ECO:0000313" key="17">
    <source>
        <dbReference type="Proteomes" id="UP000095284"/>
    </source>
</evidence>
<dbReference type="Pfam" id="PF01725">
    <property type="entry name" value="Ham1p_like"/>
    <property type="match status" value="1"/>
</dbReference>
<dbReference type="GO" id="GO:0009117">
    <property type="term" value="P:nucleotide metabolic process"/>
    <property type="evidence" value="ECO:0007669"/>
    <property type="project" value="UniProtKB-KW"/>
</dbReference>
<dbReference type="GO" id="GO:0000166">
    <property type="term" value="F:nucleotide binding"/>
    <property type="evidence" value="ECO:0007669"/>
    <property type="project" value="UniProtKB-KW"/>
</dbReference>
<dbReference type="GO" id="GO:0035870">
    <property type="term" value="F:dITP diphosphatase activity"/>
    <property type="evidence" value="ECO:0007669"/>
    <property type="project" value="UniProtKB-UniRule"/>
</dbReference>
<evidence type="ECO:0000256" key="11">
    <source>
        <dbReference type="ARBA" id="ARBA00093255"/>
    </source>
</evidence>
<dbReference type="PANTHER" id="PTHR11067:SF9">
    <property type="entry name" value="INOSINE TRIPHOSPHATE PYROPHOSPHATASE"/>
    <property type="match status" value="1"/>
</dbReference>
<dbReference type="InterPro" id="IPR002637">
    <property type="entry name" value="RdgB/HAM1"/>
</dbReference>
<evidence type="ECO:0000256" key="2">
    <source>
        <dbReference type="ARBA" id="ARBA00008023"/>
    </source>
</evidence>
<proteinExistence type="inferred from homology"/>
<evidence type="ECO:0000256" key="4">
    <source>
        <dbReference type="ARBA" id="ARBA00022723"/>
    </source>
</evidence>
<comment type="cofactor">
    <cofactor evidence="13">
        <name>Mg(2+)</name>
        <dbReference type="ChEBI" id="CHEBI:18420"/>
    </cofactor>
    <cofactor evidence="13">
        <name>Mn(2+)</name>
        <dbReference type="ChEBI" id="CHEBI:29035"/>
    </cofactor>
    <text evidence="13">Binds 1 divalent metal cation per subunit; can use either Mg(2+) or Mn(2+).</text>
</comment>
<organism evidence="17 19">
    <name type="scientific">Bursaphelenchus xylophilus</name>
    <name type="common">Pinewood nematode worm</name>
    <name type="synonym">Aphelenchoides xylophilus</name>
    <dbReference type="NCBI Taxonomy" id="6326"/>
    <lineage>
        <taxon>Eukaryota</taxon>
        <taxon>Metazoa</taxon>
        <taxon>Ecdysozoa</taxon>
        <taxon>Nematoda</taxon>
        <taxon>Chromadorea</taxon>
        <taxon>Rhabditida</taxon>
        <taxon>Tylenchina</taxon>
        <taxon>Tylenchomorpha</taxon>
        <taxon>Aphelenchoidea</taxon>
        <taxon>Aphelenchoididae</taxon>
        <taxon>Bursaphelenchus</taxon>
    </lineage>
</organism>
<dbReference type="Proteomes" id="UP000582659">
    <property type="component" value="Unassembled WGS sequence"/>
</dbReference>
<evidence type="ECO:0000256" key="6">
    <source>
        <dbReference type="ARBA" id="ARBA00022801"/>
    </source>
</evidence>
<dbReference type="SUPFAM" id="SSF52972">
    <property type="entry name" value="ITPase-like"/>
    <property type="match status" value="1"/>
</dbReference>
<evidence type="ECO:0000256" key="5">
    <source>
        <dbReference type="ARBA" id="ARBA00022741"/>
    </source>
</evidence>
<dbReference type="InterPro" id="IPR027502">
    <property type="entry name" value="ITPase"/>
</dbReference>
<keyword evidence="8 13" id="KW-0546">Nucleotide metabolism</keyword>
<reference evidence="16" key="2">
    <citation type="submission" date="2020-08" db="EMBL/GenBank/DDBJ databases">
        <authorList>
            <person name="Kikuchi T."/>
        </authorList>
    </citation>
    <scope>NUCLEOTIDE SEQUENCE</scope>
    <source>
        <strain evidence="15">Ka4C1</strain>
    </source>
</reference>
<dbReference type="eggNOG" id="KOG3222">
    <property type="taxonomic scope" value="Eukaryota"/>
</dbReference>
<comment type="catalytic activity">
    <reaction evidence="11">
        <text>dITP + H2O = dIMP + diphosphate + H(+)</text>
        <dbReference type="Rhea" id="RHEA:28342"/>
        <dbReference type="ChEBI" id="CHEBI:15377"/>
        <dbReference type="ChEBI" id="CHEBI:15378"/>
        <dbReference type="ChEBI" id="CHEBI:33019"/>
        <dbReference type="ChEBI" id="CHEBI:61194"/>
        <dbReference type="ChEBI" id="CHEBI:61382"/>
        <dbReference type="EC" id="3.6.1.66"/>
    </reaction>
    <physiologicalReaction direction="left-to-right" evidence="11">
        <dbReference type="Rhea" id="RHEA:28343"/>
    </physiologicalReaction>
</comment>
<comment type="subunit">
    <text evidence="13">Homodimer.</text>
</comment>
<comment type="catalytic activity">
    <reaction evidence="10">
        <text>ITP + H2O = IMP + diphosphate + H(+)</text>
        <dbReference type="Rhea" id="RHEA:29399"/>
        <dbReference type="ChEBI" id="CHEBI:15377"/>
        <dbReference type="ChEBI" id="CHEBI:15378"/>
        <dbReference type="ChEBI" id="CHEBI:33019"/>
        <dbReference type="ChEBI" id="CHEBI:58053"/>
        <dbReference type="ChEBI" id="CHEBI:61402"/>
        <dbReference type="EC" id="3.6.1.66"/>
    </reaction>
    <physiologicalReaction direction="left-to-right" evidence="10">
        <dbReference type="Rhea" id="RHEA:29400"/>
    </physiologicalReaction>
</comment>
<dbReference type="GO" id="GO:0046872">
    <property type="term" value="F:metal ion binding"/>
    <property type="evidence" value="ECO:0007669"/>
    <property type="project" value="UniProtKB-KW"/>
</dbReference>
<dbReference type="FunFam" id="3.90.950.10:FF:000003">
    <property type="entry name" value="Inosine triphosphate pyrophosphatase"/>
    <property type="match status" value="1"/>
</dbReference>
<feature type="binding site" evidence="13">
    <location>
        <position position="66"/>
    </location>
    <ligand>
        <name>Mg(2+)</name>
        <dbReference type="ChEBI" id="CHEBI:18420"/>
    </ligand>
</feature>
<dbReference type="HAMAP" id="MF_03148">
    <property type="entry name" value="HAM1_NTPase"/>
    <property type="match status" value="1"/>
</dbReference>
<dbReference type="PANTHER" id="PTHR11067">
    <property type="entry name" value="INOSINE TRIPHOSPHATE PYROPHOSPHATASE/HAM1 PROTEIN"/>
    <property type="match status" value="1"/>
</dbReference>
<protein>
    <recommendedName>
        <fullName evidence="13">Inosine triphosphate pyrophosphatase</fullName>
        <shortName evidence="13">ITPase</shortName>
        <shortName evidence="13">Inosine triphosphatase</shortName>
        <ecNumber evidence="13">3.6.1.66</ecNumber>
    </recommendedName>
    <alternativeName>
        <fullName evidence="13">Non-canonical purine NTP pyrophosphatase</fullName>
    </alternativeName>
    <alternativeName>
        <fullName evidence="13">Non-standard purine NTP pyrophosphatase</fullName>
    </alternativeName>
    <alternativeName>
        <fullName evidence="13">Nucleoside-triphosphate diphosphatase</fullName>
    </alternativeName>
    <alternativeName>
        <fullName evidence="13">Nucleoside-triphosphate pyrophosphatase</fullName>
        <shortName evidence="13">NTPase</shortName>
    </alternativeName>
    <alternativeName>
        <fullName evidence="13">XTP/dITP diphosphatase</fullName>
    </alternativeName>
</protein>
<dbReference type="EMBL" id="CAJFCV020000003">
    <property type="protein sequence ID" value="CAG9109633.1"/>
    <property type="molecule type" value="Genomic_DNA"/>
</dbReference>
<dbReference type="GO" id="GO:0009204">
    <property type="term" value="P:deoxyribonucleoside triphosphate catabolic process"/>
    <property type="evidence" value="ECO:0007669"/>
    <property type="project" value="UniProtKB-UniRule"/>
</dbReference>
<feature type="binding site" evidence="13">
    <location>
        <position position="167"/>
    </location>
    <ligand>
        <name>ITP</name>
        <dbReference type="ChEBI" id="CHEBI:61402"/>
    </ligand>
</feature>
<name>A0A1I7SQ58_BURXY</name>
<dbReference type="Proteomes" id="UP000659654">
    <property type="component" value="Unassembled WGS sequence"/>
</dbReference>
<keyword evidence="6 13" id="KW-0378">Hydrolase</keyword>
<dbReference type="GO" id="GO:0036222">
    <property type="term" value="F:XTP diphosphatase activity"/>
    <property type="evidence" value="ECO:0007669"/>
    <property type="project" value="UniProtKB-UniRule"/>
</dbReference>
<evidence type="ECO:0000256" key="8">
    <source>
        <dbReference type="ARBA" id="ARBA00023080"/>
    </source>
</evidence>
<gene>
    <name evidence="15" type="ORF">BXYJ_LOCUS7236</name>
</gene>
<accession>A0A1I7SQ58</accession>
<dbReference type="WBParaSite" id="BXY_1520300.1">
    <property type="protein sequence ID" value="BXY_1520300.1"/>
    <property type="gene ID" value="BXY_1520300"/>
</dbReference>
<evidence type="ECO:0000256" key="14">
    <source>
        <dbReference type="RuleBase" id="RU003781"/>
    </source>
</evidence>
<reference evidence="19" key="1">
    <citation type="submission" date="2016-11" db="UniProtKB">
        <authorList>
            <consortium name="WormBaseParasite"/>
        </authorList>
    </citation>
    <scope>IDENTIFICATION</scope>
</reference>
<sequence>MATKKSLVFVTSNLKKLAEVKQILSGFDVTHHKVDLLEVQGSYEEVVKAKAKQAYKELGIPVIVEDTSLCFNAFGGLPGPYIKYFLENLGPLGLYKMLAGFEDKSAKAVCIFAYCESAEKEPIVFEGICDGQIVTPRYNTAEPFGWDPCFEPKGFNKTFGEMNPEEKHQISHRSRALDKLKQFFS</sequence>
<evidence type="ECO:0000256" key="1">
    <source>
        <dbReference type="ARBA" id="ARBA00004496"/>
    </source>
</evidence>
<feature type="binding site" evidence="13">
    <location>
        <begin position="144"/>
        <end position="147"/>
    </location>
    <ligand>
        <name>ITP</name>
        <dbReference type="ChEBI" id="CHEBI:61402"/>
    </ligand>
</feature>
<comment type="catalytic activity">
    <reaction evidence="13">
        <text>XTP + H2O = XMP + diphosphate + H(+)</text>
        <dbReference type="Rhea" id="RHEA:28610"/>
        <dbReference type="ChEBI" id="CHEBI:15377"/>
        <dbReference type="ChEBI" id="CHEBI:15378"/>
        <dbReference type="ChEBI" id="CHEBI:33019"/>
        <dbReference type="ChEBI" id="CHEBI:57464"/>
        <dbReference type="ChEBI" id="CHEBI:61314"/>
        <dbReference type="EC" id="3.6.1.66"/>
    </reaction>
</comment>
<feature type="binding site" evidence="13">
    <location>
        <begin position="172"/>
        <end position="173"/>
    </location>
    <ligand>
        <name>ITP</name>
        <dbReference type="ChEBI" id="CHEBI:61402"/>
    </ligand>
</feature>
<dbReference type="EC" id="3.6.1.66" evidence="13"/>
<keyword evidence="13" id="KW-0464">Manganese</keyword>
<dbReference type="CDD" id="cd00515">
    <property type="entry name" value="HAM1"/>
    <property type="match status" value="1"/>
</dbReference>
<dbReference type="GO" id="GO:0036220">
    <property type="term" value="F:ITP diphosphatase activity"/>
    <property type="evidence" value="ECO:0007669"/>
    <property type="project" value="UniProtKB-UniRule"/>
</dbReference>
<evidence type="ECO:0000256" key="10">
    <source>
        <dbReference type="ARBA" id="ARBA00093218"/>
    </source>
</evidence>
<evidence type="ECO:0000313" key="18">
    <source>
        <dbReference type="Proteomes" id="UP000659654"/>
    </source>
</evidence>
<evidence type="ECO:0000256" key="13">
    <source>
        <dbReference type="HAMAP-Rule" id="MF_03148"/>
    </source>
</evidence>
<evidence type="ECO:0000313" key="16">
    <source>
        <dbReference type="EMBL" id="CAG9109633.1"/>
    </source>
</evidence>
<dbReference type="GO" id="GO:0005737">
    <property type="term" value="C:cytoplasm"/>
    <property type="evidence" value="ECO:0007669"/>
    <property type="project" value="UniProtKB-SubCell"/>
</dbReference>
<comment type="subcellular location">
    <subcellularLocation>
        <location evidence="1 13">Cytoplasm</location>
    </subcellularLocation>
</comment>
<evidence type="ECO:0000256" key="12">
    <source>
        <dbReference type="ARBA" id="ARBA00093271"/>
    </source>
</evidence>
<dbReference type="SMR" id="A0A1I7SQ58"/>
<dbReference type="EMBL" id="CAJFDI010000003">
    <property type="protein sequence ID" value="CAD5222268.1"/>
    <property type="molecule type" value="Genomic_DNA"/>
</dbReference>
<dbReference type="AlphaFoldDB" id="A0A1I7SQ58"/>
<feature type="binding site" evidence="13">
    <location>
        <position position="50"/>
    </location>
    <ligand>
        <name>ITP</name>
        <dbReference type="ChEBI" id="CHEBI:61402"/>
    </ligand>
</feature>
<keyword evidence="18" id="KW-1185">Reference proteome</keyword>
<comment type="similarity">
    <text evidence="2 13 14">Belongs to the HAM1 NTPase family.</text>
</comment>
<keyword evidence="3 13" id="KW-0963">Cytoplasm</keyword>
<evidence type="ECO:0000256" key="3">
    <source>
        <dbReference type="ARBA" id="ARBA00022490"/>
    </source>
</evidence>
<dbReference type="Proteomes" id="UP000095284">
    <property type="component" value="Unplaced"/>
</dbReference>
<evidence type="ECO:0000256" key="9">
    <source>
        <dbReference type="ARBA" id="ARBA00054940"/>
    </source>
</evidence>
<feature type="binding site" evidence="13">
    <location>
        <begin position="11"/>
        <end position="16"/>
    </location>
    <ligand>
        <name>ITP</name>
        <dbReference type="ChEBI" id="CHEBI:61402"/>
    </ligand>
</feature>
<keyword evidence="7 13" id="KW-0460">Magnesium</keyword>
<evidence type="ECO:0000313" key="19">
    <source>
        <dbReference type="WBParaSite" id="BXY_1520300.1"/>
    </source>
</evidence>
<comment type="catalytic activity">
    <reaction evidence="12">
        <text>N(6)-hydroxy-dATP + H2O = N(6)-hydroxy-dAMP + diphosphate + H(+)</text>
        <dbReference type="Rhea" id="RHEA:83971"/>
        <dbReference type="ChEBI" id="CHEBI:15377"/>
        <dbReference type="ChEBI" id="CHEBI:15378"/>
        <dbReference type="ChEBI" id="CHEBI:33019"/>
        <dbReference type="ChEBI" id="CHEBI:233529"/>
        <dbReference type="ChEBI" id="CHEBI:233530"/>
    </reaction>
    <physiologicalReaction direction="left-to-right" evidence="12">
        <dbReference type="Rhea" id="RHEA:83972"/>
    </physiologicalReaction>
</comment>
<dbReference type="Gene3D" id="3.90.950.10">
    <property type="match status" value="1"/>
</dbReference>
<keyword evidence="4 13" id="KW-0479">Metal-binding</keyword>
<evidence type="ECO:0000313" key="15">
    <source>
        <dbReference type="EMBL" id="CAD5222268.1"/>
    </source>
</evidence>
<evidence type="ECO:0000256" key="7">
    <source>
        <dbReference type="ARBA" id="ARBA00022842"/>
    </source>
</evidence>